<feature type="transmembrane region" description="Helical" evidence="1">
    <location>
        <begin position="6"/>
        <end position="27"/>
    </location>
</feature>
<evidence type="ECO:0000313" key="3">
    <source>
        <dbReference type="Proteomes" id="UP000694005"/>
    </source>
</evidence>
<accession>A0A8D9LWU9</accession>
<protein>
    <submittedName>
        <fullName evidence="2">Uncharacterized protein</fullName>
    </submittedName>
</protein>
<evidence type="ECO:0000256" key="1">
    <source>
        <dbReference type="SAM" id="Phobius"/>
    </source>
</evidence>
<sequence>MENPLYLHEIIIMFFFFFFVTKARTVIVKHPFNEKLLLA</sequence>
<name>A0A8D9LWU9_BRACM</name>
<keyword evidence="1" id="KW-0812">Transmembrane</keyword>
<keyword evidence="1" id="KW-0472">Membrane</keyword>
<evidence type="ECO:0000313" key="2">
    <source>
        <dbReference type="EMBL" id="CAG7889912.1"/>
    </source>
</evidence>
<dbReference type="EMBL" id="LS974617">
    <property type="protein sequence ID" value="CAG7889912.1"/>
    <property type="molecule type" value="Genomic_DNA"/>
</dbReference>
<gene>
    <name evidence="2" type="ORF">BRAPAZ1V2_A01P39880.2</name>
</gene>
<keyword evidence="1" id="KW-1133">Transmembrane helix</keyword>
<reference evidence="2 3" key="1">
    <citation type="submission" date="2021-07" db="EMBL/GenBank/DDBJ databases">
        <authorList>
            <consortium name="Genoscope - CEA"/>
            <person name="William W."/>
        </authorList>
    </citation>
    <scope>NUCLEOTIDE SEQUENCE [LARGE SCALE GENOMIC DNA]</scope>
</reference>
<dbReference type="Gramene" id="A01p39880.2_BraZ1">
    <property type="protein sequence ID" value="A01p39880.2_BraZ1.CDS"/>
    <property type="gene ID" value="A01g39880.2_BraZ1"/>
</dbReference>
<dbReference type="AlphaFoldDB" id="A0A8D9LWU9"/>
<organism evidence="2 3">
    <name type="scientific">Brassica campestris</name>
    <name type="common">Field mustard</name>
    <dbReference type="NCBI Taxonomy" id="3711"/>
    <lineage>
        <taxon>Eukaryota</taxon>
        <taxon>Viridiplantae</taxon>
        <taxon>Streptophyta</taxon>
        <taxon>Embryophyta</taxon>
        <taxon>Tracheophyta</taxon>
        <taxon>Spermatophyta</taxon>
        <taxon>Magnoliopsida</taxon>
        <taxon>eudicotyledons</taxon>
        <taxon>Gunneridae</taxon>
        <taxon>Pentapetalae</taxon>
        <taxon>rosids</taxon>
        <taxon>malvids</taxon>
        <taxon>Brassicales</taxon>
        <taxon>Brassicaceae</taxon>
        <taxon>Brassiceae</taxon>
        <taxon>Brassica</taxon>
    </lineage>
</organism>
<proteinExistence type="predicted"/>
<dbReference type="Proteomes" id="UP000694005">
    <property type="component" value="Chromosome A01"/>
</dbReference>